<organism evidence="11 12">
    <name type="scientific">Acinetobacter marinus</name>
    <dbReference type="NCBI Taxonomy" id="281375"/>
    <lineage>
        <taxon>Bacteria</taxon>
        <taxon>Pseudomonadati</taxon>
        <taxon>Pseudomonadota</taxon>
        <taxon>Gammaproteobacteria</taxon>
        <taxon>Moraxellales</taxon>
        <taxon>Moraxellaceae</taxon>
        <taxon>Acinetobacter</taxon>
    </lineage>
</organism>
<protein>
    <recommendedName>
        <fullName evidence="8">tRNA(Ile)-lysidine synthase</fullName>
        <ecNumber evidence="8">6.3.4.19</ecNumber>
    </recommendedName>
    <alternativeName>
        <fullName evidence="8">tRNA(Ile)-2-lysyl-cytidine synthase</fullName>
    </alternativeName>
    <alternativeName>
        <fullName evidence="8">tRNA(Ile)-lysidine synthetase</fullName>
    </alternativeName>
</protein>
<dbReference type="OrthoDB" id="9807403at2"/>
<dbReference type="InterPro" id="IPR014729">
    <property type="entry name" value="Rossmann-like_a/b/a_fold"/>
</dbReference>
<dbReference type="Gene3D" id="3.40.50.620">
    <property type="entry name" value="HUPs"/>
    <property type="match status" value="1"/>
</dbReference>
<dbReference type="NCBIfam" id="TIGR02433">
    <property type="entry name" value="lysidine_TilS_C"/>
    <property type="match status" value="1"/>
</dbReference>
<dbReference type="Proteomes" id="UP000242317">
    <property type="component" value="Unassembled WGS sequence"/>
</dbReference>
<dbReference type="EMBL" id="FMYK01000003">
    <property type="protein sequence ID" value="SDC17369.1"/>
    <property type="molecule type" value="Genomic_DNA"/>
</dbReference>
<reference evidence="12" key="1">
    <citation type="submission" date="2016-09" db="EMBL/GenBank/DDBJ databases">
        <authorList>
            <person name="Varghese N."/>
            <person name="Submissions S."/>
        </authorList>
    </citation>
    <scope>NUCLEOTIDE SEQUENCE [LARGE SCALE GENOMIC DNA]</scope>
    <source>
        <strain evidence="12">ANC 3699</strain>
    </source>
</reference>
<dbReference type="HAMAP" id="MF_01161">
    <property type="entry name" value="tRNA_Ile_lys_synt"/>
    <property type="match status" value="1"/>
</dbReference>
<dbReference type="PANTHER" id="PTHR43033">
    <property type="entry name" value="TRNA(ILE)-LYSIDINE SYNTHASE-RELATED"/>
    <property type="match status" value="1"/>
</dbReference>
<dbReference type="SUPFAM" id="SSF52402">
    <property type="entry name" value="Adenine nucleotide alpha hydrolases-like"/>
    <property type="match status" value="1"/>
</dbReference>
<dbReference type="SUPFAM" id="SSF56037">
    <property type="entry name" value="PheT/TilS domain"/>
    <property type="match status" value="1"/>
</dbReference>
<dbReference type="Gene3D" id="1.20.59.20">
    <property type="match status" value="1"/>
</dbReference>
<dbReference type="SUPFAM" id="SSF82829">
    <property type="entry name" value="MesJ substrate recognition domain-like"/>
    <property type="match status" value="1"/>
</dbReference>
<evidence type="ECO:0000256" key="9">
    <source>
        <dbReference type="SAM" id="Phobius"/>
    </source>
</evidence>
<comment type="catalytic activity">
    <reaction evidence="7 8">
        <text>cytidine(34) in tRNA(Ile2) + L-lysine + ATP = lysidine(34) in tRNA(Ile2) + AMP + diphosphate + H(+)</text>
        <dbReference type="Rhea" id="RHEA:43744"/>
        <dbReference type="Rhea" id="RHEA-COMP:10625"/>
        <dbReference type="Rhea" id="RHEA-COMP:10670"/>
        <dbReference type="ChEBI" id="CHEBI:15378"/>
        <dbReference type="ChEBI" id="CHEBI:30616"/>
        <dbReference type="ChEBI" id="CHEBI:32551"/>
        <dbReference type="ChEBI" id="CHEBI:33019"/>
        <dbReference type="ChEBI" id="CHEBI:82748"/>
        <dbReference type="ChEBI" id="CHEBI:83665"/>
        <dbReference type="ChEBI" id="CHEBI:456215"/>
        <dbReference type="EC" id="6.3.4.19"/>
    </reaction>
</comment>
<keyword evidence="12" id="KW-1185">Reference proteome</keyword>
<keyword evidence="5 8" id="KW-0547">Nucleotide-binding</keyword>
<dbReference type="InterPro" id="IPR012094">
    <property type="entry name" value="tRNA_Ile_lys_synt"/>
</dbReference>
<feature type="binding site" evidence="8">
    <location>
        <begin position="38"/>
        <end position="43"/>
    </location>
    <ligand>
        <name>ATP</name>
        <dbReference type="ChEBI" id="CHEBI:30616"/>
    </ligand>
</feature>
<dbReference type="GO" id="GO:0006400">
    <property type="term" value="P:tRNA modification"/>
    <property type="evidence" value="ECO:0007669"/>
    <property type="project" value="UniProtKB-UniRule"/>
</dbReference>
<dbReference type="GO" id="GO:0005737">
    <property type="term" value="C:cytoplasm"/>
    <property type="evidence" value="ECO:0007669"/>
    <property type="project" value="UniProtKB-SubCell"/>
</dbReference>
<dbReference type="InterPro" id="IPR011063">
    <property type="entry name" value="TilS/TtcA_N"/>
</dbReference>
<keyword evidence="9" id="KW-1133">Transmembrane helix</keyword>
<dbReference type="Pfam" id="PF01171">
    <property type="entry name" value="ATP_bind_3"/>
    <property type="match status" value="1"/>
</dbReference>
<keyword evidence="6 8" id="KW-0067">ATP-binding</keyword>
<dbReference type="Pfam" id="PF11734">
    <property type="entry name" value="TilS_C"/>
    <property type="match status" value="1"/>
</dbReference>
<keyword evidence="2 8" id="KW-0963">Cytoplasm</keyword>
<dbReference type="Pfam" id="PF09179">
    <property type="entry name" value="TilS"/>
    <property type="match status" value="1"/>
</dbReference>
<gene>
    <name evidence="8" type="primary">tilS</name>
    <name evidence="11" type="ORF">SAMN05421749_103336</name>
</gene>
<proteinExistence type="inferred from homology"/>
<dbReference type="EC" id="6.3.4.19" evidence="8"/>
<dbReference type="GO" id="GO:0005524">
    <property type="term" value="F:ATP binding"/>
    <property type="evidence" value="ECO:0007669"/>
    <property type="project" value="UniProtKB-UniRule"/>
</dbReference>
<evidence type="ECO:0000259" key="10">
    <source>
        <dbReference type="SMART" id="SM00977"/>
    </source>
</evidence>
<dbReference type="RefSeq" id="WP_092618266.1">
    <property type="nucleotide sequence ID" value="NZ_FMYK01000003.1"/>
</dbReference>
<sequence length="476" mass="55091">MRSTLPAIDEVWQQQSRQRIIQKIEQLPKTSLVYLACSGGMDSMLLLFLFAGLIPVRLRVIHIDHQLQSESAKWSALVAKYCQQLAIPCTMIQVNVQAGNVEAEARKARYHAFERVLSADDILILGHHQQDQAETLLMRLFQGAGVRGLSAMREWQKRRIKDVNSSDFKNYFIWRPFLNLSKAQIQQWASQYAFDYVDDPMNHDDDFERVWHRQQLLPMLAQRIPHVQDSLSRTAVLMQDADQILQEVLVQDVGQCVDPFGRLNITYLNRLSLPRQRQLLSHWMQGEAHYRPPLAMVERLHTEVIDARQDANSRLHWSATYFMRYEYLLYRYSEAQWQAIQQPITASEIHLKLKDVISVAGQCFQIDDVGTEEYGLHADILAQSLQLMPRQGGEKIRLSGQKEHRLLKKMLQEAKIAPWLRNQIQILMYHNTPLGVFTPLGFWLADSAFVEAGGWLPMRVDECVCKTSQVMSQSII</sequence>
<evidence type="ECO:0000256" key="8">
    <source>
        <dbReference type="HAMAP-Rule" id="MF_01161"/>
    </source>
</evidence>
<dbReference type="NCBIfam" id="TIGR02432">
    <property type="entry name" value="lysidine_TilS_N"/>
    <property type="match status" value="1"/>
</dbReference>
<keyword evidence="4 8" id="KW-0819">tRNA processing</keyword>
<comment type="similarity">
    <text evidence="8">Belongs to the tRNA(Ile)-lysidine synthase family.</text>
</comment>
<dbReference type="AlphaFoldDB" id="A0A1G6JF86"/>
<evidence type="ECO:0000256" key="3">
    <source>
        <dbReference type="ARBA" id="ARBA00022598"/>
    </source>
</evidence>
<evidence type="ECO:0000256" key="7">
    <source>
        <dbReference type="ARBA" id="ARBA00048539"/>
    </source>
</evidence>
<comment type="domain">
    <text evidence="8">The N-terminal region contains the highly conserved SGGXDS motif, predicted to be a P-loop motif involved in ATP binding.</text>
</comment>
<accession>A0A1G6JF86</accession>
<feature type="domain" description="Lysidine-tRNA(Ile) synthetase C-terminal" evidence="10">
    <location>
        <begin position="385"/>
        <end position="458"/>
    </location>
</feature>
<dbReference type="InterPro" id="IPR015262">
    <property type="entry name" value="tRNA_Ile_lys_synt_subst-bd"/>
</dbReference>
<dbReference type="PANTHER" id="PTHR43033:SF1">
    <property type="entry name" value="TRNA(ILE)-LYSIDINE SYNTHASE-RELATED"/>
    <property type="match status" value="1"/>
</dbReference>
<name>A0A1G6JF86_9GAMM</name>
<evidence type="ECO:0000256" key="5">
    <source>
        <dbReference type="ARBA" id="ARBA00022741"/>
    </source>
</evidence>
<evidence type="ECO:0000256" key="2">
    <source>
        <dbReference type="ARBA" id="ARBA00022490"/>
    </source>
</evidence>
<comment type="function">
    <text evidence="8">Ligates lysine onto the cytidine present at position 34 of the AUA codon-specific tRNA(Ile) that contains the anticodon CAU, in an ATP-dependent manner. Cytidine is converted to lysidine, thus changing the amino acid specificity of the tRNA from methionine to isoleucine.</text>
</comment>
<keyword evidence="3 8" id="KW-0436">Ligase</keyword>
<evidence type="ECO:0000313" key="11">
    <source>
        <dbReference type="EMBL" id="SDC17369.1"/>
    </source>
</evidence>
<dbReference type="GO" id="GO:0032267">
    <property type="term" value="F:tRNA(Ile)-lysidine synthase activity"/>
    <property type="evidence" value="ECO:0007669"/>
    <property type="project" value="UniProtKB-EC"/>
</dbReference>
<feature type="transmembrane region" description="Helical" evidence="9">
    <location>
        <begin position="32"/>
        <end position="54"/>
    </location>
</feature>
<evidence type="ECO:0000256" key="6">
    <source>
        <dbReference type="ARBA" id="ARBA00022840"/>
    </source>
</evidence>
<keyword evidence="9" id="KW-0472">Membrane</keyword>
<dbReference type="SMART" id="SM00977">
    <property type="entry name" value="TilS_C"/>
    <property type="match status" value="1"/>
</dbReference>
<dbReference type="InterPro" id="IPR012796">
    <property type="entry name" value="Lysidine-tRNA-synth_C"/>
</dbReference>
<keyword evidence="9" id="KW-0812">Transmembrane</keyword>
<evidence type="ECO:0000256" key="1">
    <source>
        <dbReference type="ARBA" id="ARBA00004496"/>
    </source>
</evidence>
<evidence type="ECO:0000313" key="12">
    <source>
        <dbReference type="Proteomes" id="UP000242317"/>
    </source>
</evidence>
<comment type="subcellular location">
    <subcellularLocation>
        <location evidence="1 8">Cytoplasm</location>
    </subcellularLocation>
</comment>
<dbReference type="CDD" id="cd01992">
    <property type="entry name" value="TilS_N"/>
    <property type="match status" value="1"/>
</dbReference>
<evidence type="ECO:0000256" key="4">
    <source>
        <dbReference type="ARBA" id="ARBA00022694"/>
    </source>
</evidence>
<dbReference type="InterPro" id="IPR012795">
    <property type="entry name" value="tRNA_Ile_lys_synt_N"/>
</dbReference>